<evidence type="ECO:0000313" key="14">
    <source>
        <dbReference type="Proteomes" id="UP001209878"/>
    </source>
</evidence>
<name>A0AAD9P506_RIDPI</name>
<keyword evidence="6" id="KW-0915">Sodium</keyword>
<dbReference type="InterPro" id="IPR001873">
    <property type="entry name" value="ENaC"/>
</dbReference>
<proteinExistence type="inferred from homology"/>
<dbReference type="Pfam" id="PF00858">
    <property type="entry name" value="ASC"/>
    <property type="match status" value="1"/>
</dbReference>
<evidence type="ECO:0000256" key="10">
    <source>
        <dbReference type="ARBA" id="ARBA00023303"/>
    </source>
</evidence>
<evidence type="ECO:0000256" key="3">
    <source>
        <dbReference type="ARBA" id="ARBA00022461"/>
    </source>
</evidence>
<dbReference type="Proteomes" id="UP001209878">
    <property type="component" value="Unassembled WGS sequence"/>
</dbReference>
<evidence type="ECO:0000256" key="5">
    <source>
        <dbReference type="ARBA" id="ARBA00022989"/>
    </source>
</evidence>
<keyword evidence="7 11" id="KW-0406">Ion transport</keyword>
<comment type="caution">
    <text evidence="13">The sequence shown here is derived from an EMBL/GenBank/DDBJ whole genome shotgun (WGS) entry which is preliminary data.</text>
</comment>
<dbReference type="AlphaFoldDB" id="A0AAD9P506"/>
<dbReference type="PANTHER" id="PTHR11690">
    <property type="entry name" value="AMILORIDE-SENSITIVE SODIUM CHANNEL-RELATED"/>
    <property type="match status" value="1"/>
</dbReference>
<organism evidence="13 14">
    <name type="scientific">Ridgeia piscesae</name>
    <name type="common">Tubeworm</name>
    <dbReference type="NCBI Taxonomy" id="27915"/>
    <lineage>
        <taxon>Eukaryota</taxon>
        <taxon>Metazoa</taxon>
        <taxon>Spiralia</taxon>
        <taxon>Lophotrochozoa</taxon>
        <taxon>Annelida</taxon>
        <taxon>Polychaeta</taxon>
        <taxon>Sedentaria</taxon>
        <taxon>Canalipalpata</taxon>
        <taxon>Sabellida</taxon>
        <taxon>Siboglinidae</taxon>
        <taxon>Ridgeia</taxon>
    </lineage>
</organism>
<evidence type="ECO:0000256" key="11">
    <source>
        <dbReference type="RuleBase" id="RU000679"/>
    </source>
</evidence>
<feature type="transmembrane region" description="Helical" evidence="12">
    <location>
        <begin position="276"/>
        <end position="300"/>
    </location>
</feature>
<keyword evidence="14" id="KW-1185">Reference proteome</keyword>
<comment type="subcellular location">
    <subcellularLocation>
        <location evidence="1">Membrane</location>
        <topology evidence="1">Multi-pass membrane protein</topology>
    </subcellularLocation>
</comment>
<keyword evidence="5 12" id="KW-1133">Transmembrane helix</keyword>
<keyword evidence="10 11" id="KW-0407">Ion channel</keyword>
<evidence type="ECO:0000256" key="6">
    <source>
        <dbReference type="ARBA" id="ARBA00023053"/>
    </source>
</evidence>
<evidence type="ECO:0000256" key="7">
    <source>
        <dbReference type="ARBA" id="ARBA00023065"/>
    </source>
</evidence>
<keyword evidence="4 11" id="KW-0812">Transmembrane</keyword>
<protein>
    <submittedName>
        <fullName evidence="13">Uncharacterized protein</fullName>
    </submittedName>
</protein>
<evidence type="ECO:0000256" key="1">
    <source>
        <dbReference type="ARBA" id="ARBA00004141"/>
    </source>
</evidence>
<evidence type="ECO:0000256" key="12">
    <source>
        <dbReference type="SAM" id="Phobius"/>
    </source>
</evidence>
<dbReference type="GO" id="GO:0005886">
    <property type="term" value="C:plasma membrane"/>
    <property type="evidence" value="ECO:0007669"/>
    <property type="project" value="TreeGrafter"/>
</dbReference>
<evidence type="ECO:0000256" key="4">
    <source>
        <dbReference type="ARBA" id="ARBA00022692"/>
    </source>
</evidence>
<evidence type="ECO:0000313" key="13">
    <source>
        <dbReference type="EMBL" id="KAK2188085.1"/>
    </source>
</evidence>
<keyword evidence="9 11" id="KW-0739">Sodium transport</keyword>
<dbReference type="GO" id="GO:0015280">
    <property type="term" value="F:ligand-gated sodium channel activity"/>
    <property type="evidence" value="ECO:0007669"/>
    <property type="project" value="TreeGrafter"/>
</dbReference>
<evidence type="ECO:0000256" key="2">
    <source>
        <dbReference type="ARBA" id="ARBA00022448"/>
    </source>
</evidence>
<accession>A0AAD9P506</accession>
<keyword evidence="8 12" id="KW-0472">Membrane</keyword>
<evidence type="ECO:0000256" key="9">
    <source>
        <dbReference type="ARBA" id="ARBA00023201"/>
    </source>
</evidence>
<comment type="similarity">
    <text evidence="11">Belongs to the amiloride-sensitive sodium channel (TC 1.A.6) family.</text>
</comment>
<dbReference type="Gene3D" id="1.10.287.770">
    <property type="entry name" value="YojJ-like"/>
    <property type="match status" value="1"/>
</dbReference>
<dbReference type="PRINTS" id="PR01078">
    <property type="entry name" value="AMINACHANNEL"/>
</dbReference>
<dbReference type="EMBL" id="JAODUO010000144">
    <property type="protein sequence ID" value="KAK2188085.1"/>
    <property type="molecule type" value="Genomic_DNA"/>
</dbReference>
<reference evidence="13" key="1">
    <citation type="journal article" date="2023" name="Mol. Biol. Evol.">
        <title>Third-Generation Sequencing Reveals the Adaptive Role of the Epigenome in Three Deep-Sea Polychaetes.</title>
        <authorList>
            <person name="Perez M."/>
            <person name="Aroh O."/>
            <person name="Sun Y."/>
            <person name="Lan Y."/>
            <person name="Juniper S.K."/>
            <person name="Young C.R."/>
            <person name="Angers B."/>
            <person name="Qian P.Y."/>
        </authorList>
    </citation>
    <scope>NUCLEOTIDE SEQUENCE</scope>
    <source>
        <strain evidence="13">R07B-5</strain>
    </source>
</reference>
<sequence length="322" mass="37644">MQASEGYDRDLGKYESLVIRQPLQRIETAKTEIENYISLGFVKKIDFLSRRTRAQYIYNKKYECWLAFNKTDTSGKIAAYLDNLKNERYVSKLYIADFLTSHSITKLVEDNKEYLSRSHELTRILWFDLAMYAESARECNRKVASIPLMQAFYAKLYDYYKTATDSERDAIIRYFYFFNINTTVSRLIDDEIPWHECYNLSIIPPPLLLNNISLQNLTSFKNGLKTYLKKTRLDGYFFSRNFLELNIYMRDLRVQEFKHLKAYTLFDLLSDIGGSMGLLIGASVITLFEAVDACAIAWVSRQDKKKRLRRSSSHSSIASSKV</sequence>
<keyword evidence="3 11" id="KW-0894">Sodium channel</keyword>
<gene>
    <name evidence="13" type="ORF">NP493_144g03026</name>
</gene>
<keyword evidence="2 11" id="KW-0813">Transport</keyword>
<evidence type="ECO:0000256" key="8">
    <source>
        <dbReference type="ARBA" id="ARBA00023136"/>
    </source>
</evidence>